<evidence type="ECO:0000256" key="13">
    <source>
        <dbReference type="SAM" id="Phobius"/>
    </source>
</evidence>
<keyword evidence="4" id="KW-0050">Antiport</keyword>
<dbReference type="Proteomes" id="UP001147830">
    <property type="component" value="Unassembled WGS sequence"/>
</dbReference>
<accession>A0A9X3ADK7</accession>
<dbReference type="Gene3D" id="1.20.1530.20">
    <property type="match status" value="1"/>
</dbReference>
<protein>
    <submittedName>
        <fullName evidence="15">Monovalent cation:proton antiporter-2 (CPA2) family protein</fullName>
    </submittedName>
</protein>
<dbReference type="InterPro" id="IPR036291">
    <property type="entry name" value="NAD(P)-bd_dom_sf"/>
</dbReference>
<feature type="transmembrane region" description="Helical" evidence="13">
    <location>
        <begin position="118"/>
        <end position="137"/>
    </location>
</feature>
<dbReference type="GO" id="GO:0006813">
    <property type="term" value="P:potassium ion transport"/>
    <property type="evidence" value="ECO:0007669"/>
    <property type="project" value="UniProtKB-KW"/>
</dbReference>
<feature type="transmembrane region" description="Helical" evidence="13">
    <location>
        <begin position="334"/>
        <end position="354"/>
    </location>
</feature>
<dbReference type="FunFam" id="3.40.50.720:FF:000036">
    <property type="entry name" value="Glutathione-regulated potassium-efflux system protein KefB"/>
    <property type="match status" value="1"/>
</dbReference>
<dbReference type="InterPro" id="IPR038770">
    <property type="entry name" value="Na+/solute_symporter_sf"/>
</dbReference>
<evidence type="ECO:0000256" key="8">
    <source>
        <dbReference type="ARBA" id="ARBA00022692"/>
    </source>
</evidence>
<evidence type="ECO:0000256" key="9">
    <source>
        <dbReference type="ARBA" id="ARBA00022958"/>
    </source>
</evidence>
<keyword evidence="16" id="KW-1185">Reference proteome</keyword>
<dbReference type="Pfam" id="PF00999">
    <property type="entry name" value="Na_H_Exchanger"/>
    <property type="match status" value="1"/>
</dbReference>
<feature type="transmembrane region" description="Helical" evidence="13">
    <location>
        <begin position="302"/>
        <end position="322"/>
    </location>
</feature>
<dbReference type="SUPFAM" id="SSF51735">
    <property type="entry name" value="NAD(P)-binding Rossmann-fold domains"/>
    <property type="match status" value="1"/>
</dbReference>
<dbReference type="RefSeq" id="WP_260974549.1">
    <property type="nucleotide sequence ID" value="NZ_JAOANI010000002.1"/>
</dbReference>
<name>A0A9X3ADK7_9GAMM</name>
<keyword evidence="9" id="KW-0630">Potassium</keyword>
<keyword evidence="7" id="KW-0633">Potassium transport</keyword>
<evidence type="ECO:0000256" key="5">
    <source>
        <dbReference type="ARBA" id="ARBA00022475"/>
    </source>
</evidence>
<organism evidence="15 16">
    <name type="scientific">Thalassolituus pacificus</name>
    <dbReference type="NCBI Taxonomy" id="2975440"/>
    <lineage>
        <taxon>Bacteria</taxon>
        <taxon>Pseudomonadati</taxon>
        <taxon>Pseudomonadota</taxon>
        <taxon>Gammaproteobacteria</taxon>
        <taxon>Oceanospirillales</taxon>
        <taxon>Oceanospirillaceae</taxon>
        <taxon>Thalassolituus</taxon>
    </lineage>
</organism>
<dbReference type="EMBL" id="JAOANI010000002">
    <property type="protein sequence ID" value="MCT7357617.1"/>
    <property type="molecule type" value="Genomic_DNA"/>
</dbReference>
<evidence type="ECO:0000313" key="16">
    <source>
        <dbReference type="Proteomes" id="UP001147830"/>
    </source>
</evidence>
<evidence type="ECO:0000256" key="10">
    <source>
        <dbReference type="ARBA" id="ARBA00022989"/>
    </source>
</evidence>
<feature type="transmembrane region" description="Helical" evidence="13">
    <location>
        <begin position="192"/>
        <end position="209"/>
    </location>
</feature>
<keyword evidence="5" id="KW-1003">Cell membrane</keyword>
<keyword evidence="12 13" id="KW-0472">Membrane</keyword>
<gene>
    <name evidence="15" type="ORF">NYR02_01085</name>
</gene>
<comment type="caution">
    <text evidence="15">The sequence shown here is derived from an EMBL/GenBank/DDBJ whole genome shotgun (WGS) entry which is preliminary data.</text>
</comment>
<feature type="transmembrane region" description="Helical" evidence="13">
    <location>
        <begin position="6"/>
        <end position="25"/>
    </location>
</feature>
<dbReference type="Pfam" id="PF02254">
    <property type="entry name" value="TrkA_N"/>
    <property type="match status" value="1"/>
</dbReference>
<keyword evidence="3" id="KW-0813">Transport</keyword>
<feature type="transmembrane region" description="Helical" evidence="13">
    <location>
        <begin position="88"/>
        <end position="112"/>
    </location>
</feature>
<comment type="subcellular location">
    <subcellularLocation>
        <location evidence="1">Cell inner membrane</location>
        <topology evidence="1">Multi-pass membrane protein</topology>
    </subcellularLocation>
</comment>
<feature type="transmembrane region" description="Helical" evidence="13">
    <location>
        <begin position="278"/>
        <end position="295"/>
    </location>
</feature>
<reference evidence="15" key="2">
    <citation type="submission" date="2022-08" db="EMBL/GenBank/DDBJ databases">
        <authorList>
            <person name="Dong C."/>
        </authorList>
    </citation>
    <scope>NUCLEOTIDE SEQUENCE</scope>
    <source>
        <strain evidence="15">59MF3M-4</strain>
    </source>
</reference>
<dbReference type="PANTHER" id="PTHR46157:SF4">
    <property type="entry name" value="K(+) EFFLUX ANTIPORTER 3, CHLOROPLASTIC"/>
    <property type="match status" value="1"/>
</dbReference>
<evidence type="ECO:0000256" key="11">
    <source>
        <dbReference type="ARBA" id="ARBA00023065"/>
    </source>
</evidence>
<dbReference type="InterPro" id="IPR006153">
    <property type="entry name" value="Cation/H_exchanger_TM"/>
</dbReference>
<keyword evidence="10 13" id="KW-1133">Transmembrane helix</keyword>
<sequence length="611" mass="66267">MHDSGLMQQAFVFLLSAVVAVPVAKRLGLGSVLGYLCAGAVIGPFALGLIGNDVEGVMAFAEFGVVMMLFLVGLELDPSLLWRMRVPILGLGGLQVVVTSVLILLVGVQLGFPWQQSLAVGMILAMSSTAIVLQTLNEKSLLKTEAGQSAFAVLLFQDIAVIPMLAILPLLALDSSLVAAASHTGLSGWQKTLLVLAVVASIVIVGRWVSRHLFRIIANTRMRETFTATALALVVGIALLMELVGLSPALGTFVAGVVLANSEYRHELEAEIEPFKGLLLALFFISVGASIDFALLAAKPWLVLELVLGLIIIKMLVLIVLARLFGLSAQSNGIFTFALAQGGEFAFVLFTFAGNNQILPATMIEPLVLVVALSMAATPLLIILNERLILPRLSGNNSKRPHDQIESEEARAIVVGFGRFGQIVGRLLRMNGFAITVLEHDATQVDTVRRFGHKVFYGDAARLDLLEAAGLADAELLVVAIDDHERCLQIVEVVRRHYPQLRIIARARGRRQAAEMLRAGADHVERETFNSALALGREALRSLGFRAYQAQRAAELFRHHDELNVRSLGEVLDDESAFINRARQHAVDLEQVLKNDQKVDAESGDQAWDRD</sequence>
<evidence type="ECO:0000256" key="6">
    <source>
        <dbReference type="ARBA" id="ARBA00022519"/>
    </source>
</evidence>
<feature type="domain" description="RCK N-terminal" evidence="14">
    <location>
        <begin position="409"/>
        <end position="525"/>
    </location>
</feature>
<evidence type="ECO:0000259" key="14">
    <source>
        <dbReference type="PROSITE" id="PS51201"/>
    </source>
</evidence>
<evidence type="ECO:0000313" key="15">
    <source>
        <dbReference type="EMBL" id="MCT7357617.1"/>
    </source>
</evidence>
<dbReference type="PROSITE" id="PS51201">
    <property type="entry name" value="RCK_N"/>
    <property type="match status" value="1"/>
</dbReference>
<proteinExistence type="inferred from homology"/>
<dbReference type="InterPro" id="IPR004771">
    <property type="entry name" value="K/H_exchanger"/>
</dbReference>
<dbReference type="GO" id="GO:0005886">
    <property type="term" value="C:plasma membrane"/>
    <property type="evidence" value="ECO:0007669"/>
    <property type="project" value="UniProtKB-SubCell"/>
</dbReference>
<feature type="transmembrane region" description="Helical" evidence="13">
    <location>
        <begin position="366"/>
        <end position="384"/>
    </location>
</feature>
<dbReference type="AlphaFoldDB" id="A0A9X3ADK7"/>
<evidence type="ECO:0000256" key="1">
    <source>
        <dbReference type="ARBA" id="ARBA00004429"/>
    </source>
</evidence>
<dbReference type="GO" id="GO:1902600">
    <property type="term" value="P:proton transmembrane transport"/>
    <property type="evidence" value="ECO:0007669"/>
    <property type="project" value="InterPro"/>
</dbReference>
<reference evidence="15" key="1">
    <citation type="journal article" date="2022" name="Front. Microbiol.">
        <title>Genome-based taxonomic rearrangement of Oceanobacter-related bacteria including the description of Thalassolituus hydrocarbonoclasticus sp. nov. and Thalassolituus pacificus sp. nov. and emended description of the genus Thalassolituus.</title>
        <authorList>
            <person name="Dong C."/>
            <person name="Wei L."/>
            <person name="Wang J."/>
            <person name="Lai Q."/>
            <person name="Huang Z."/>
            <person name="Shao Z."/>
        </authorList>
    </citation>
    <scope>NUCLEOTIDE SEQUENCE</scope>
    <source>
        <strain evidence="15">59MF3M-4</strain>
    </source>
</reference>
<evidence type="ECO:0000256" key="12">
    <source>
        <dbReference type="ARBA" id="ARBA00023136"/>
    </source>
</evidence>
<feature type="transmembrane region" description="Helical" evidence="13">
    <location>
        <begin position="149"/>
        <end position="172"/>
    </location>
</feature>
<keyword evidence="6" id="KW-0997">Cell inner membrane</keyword>
<evidence type="ECO:0000256" key="7">
    <source>
        <dbReference type="ARBA" id="ARBA00022538"/>
    </source>
</evidence>
<dbReference type="GO" id="GO:0008324">
    <property type="term" value="F:monoatomic cation transmembrane transporter activity"/>
    <property type="evidence" value="ECO:0007669"/>
    <property type="project" value="InterPro"/>
</dbReference>
<evidence type="ECO:0000256" key="4">
    <source>
        <dbReference type="ARBA" id="ARBA00022449"/>
    </source>
</evidence>
<dbReference type="Gene3D" id="3.40.50.720">
    <property type="entry name" value="NAD(P)-binding Rossmann-like Domain"/>
    <property type="match status" value="1"/>
</dbReference>
<dbReference type="GO" id="GO:0015297">
    <property type="term" value="F:antiporter activity"/>
    <property type="evidence" value="ECO:0007669"/>
    <property type="project" value="UniProtKB-KW"/>
</dbReference>
<dbReference type="FunFam" id="1.20.1530.20:FF:000001">
    <property type="entry name" value="Glutathione-regulated potassium-efflux system protein KefB"/>
    <property type="match status" value="1"/>
</dbReference>
<comment type="similarity">
    <text evidence="2">Belongs to the monovalent cation:proton antiporter 2 (CPA2) transporter (TC 2.A.37) family.</text>
</comment>
<feature type="transmembrane region" description="Helical" evidence="13">
    <location>
        <begin position="230"/>
        <end position="258"/>
    </location>
</feature>
<dbReference type="InterPro" id="IPR003148">
    <property type="entry name" value="RCK_N"/>
</dbReference>
<keyword evidence="11" id="KW-0406">Ion transport</keyword>
<feature type="transmembrane region" description="Helical" evidence="13">
    <location>
        <begin position="57"/>
        <end position="76"/>
    </location>
</feature>
<dbReference type="PANTHER" id="PTHR46157">
    <property type="entry name" value="K(+) EFFLUX ANTIPORTER 3, CHLOROPLASTIC"/>
    <property type="match status" value="1"/>
</dbReference>
<evidence type="ECO:0000256" key="3">
    <source>
        <dbReference type="ARBA" id="ARBA00022448"/>
    </source>
</evidence>
<dbReference type="NCBIfam" id="TIGR00932">
    <property type="entry name" value="2a37"/>
    <property type="match status" value="1"/>
</dbReference>
<keyword evidence="8 13" id="KW-0812">Transmembrane</keyword>
<feature type="transmembrane region" description="Helical" evidence="13">
    <location>
        <begin position="32"/>
        <end position="51"/>
    </location>
</feature>
<evidence type="ECO:0000256" key="2">
    <source>
        <dbReference type="ARBA" id="ARBA00005551"/>
    </source>
</evidence>